<evidence type="ECO:0000256" key="3">
    <source>
        <dbReference type="ARBA" id="ARBA00022989"/>
    </source>
</evidence>
<feature type="domain" description="Late embryogenesis abundant protein LEA-2 subgroup" evidence="6">
    <location>
        <begin position="88"/>
        <end position="179"/>
    </location>
</feature>
<proteinExistence type="predicted"/>
<evidence type="ECO:0000256" key="4">
    <source>
        <dbReference type="ARBA" id="ARBA00023136"/>
    </source>
</evidence>
<protein>
    <recommendedName>
        <fullName evidence="6">Late embryogenesis abundant protein LEA-2 subgroup domain-containing protein</fullName>
    </recommendedName>
</protein>
<dbReference type="OMA" id="MNMTVQA"/>
<dbReference type="eggNOG" id="ENOG502S0HQ">
    <property type="taxonomic scope" value="Eukaryota"/>
</dbReference>
<evidence type="ECO:0000256" key="5">
    <source>
        <dbReference type="SAM" id="Phobius"/>
    </source>
</evidence>
<dbReference type="InterPro" id="IPR004864">
    <property type="entry name" value="LEA_2"/>
</dbReference>
<keyword evidence="8" id="KW-1185">Reference proteome</keyword>
<evidence type="ECO:0000256" key="2">
    <source>
        <dbReference type="ARBA" id="ARBA00022692"/>
    </source>
</evidence>
<evidence type="ECO:0000256" key="1">
    <source>
        <dbReference type="ARBA" id="ARBA00004167"/>
    </source>
</evidence>
<reference evidence="7" key="1">
    <citation type="submission" date="2015-04" db="UniProtKB">
        <authorList>
            <consortium name="EnsemblPlants"/>
        </authorList>
    </citation>
    <scope>IDENTIFICATION</scope>
    <source>
        <strain evidence="7">SL10</strain>
    </source>
</reference>
<dbReference type="PROSITE" id="PS51318">
    <property type="entry name" value="TAT"/>
    <property type="match status" value="1"/>
</dbReference>
<feature type="transmembrane region" description="Helical" evidence="5">
    <location>
        <begin position="69"/>
        <end position="90"/>
    </location>
</feature>
<dbReference type="InterPro" id="IPR044839">
    <property type="entry name" value="NDR1-like"/>
</dbReference>
<dbReference type="Proteomes" id="UP000006591">
    <property type="component" value="Chromosome 2"/>
</dbReference>
<reference evidence="7" key="2">
    <citation type="submission" date="2018-04" db="EMBL/GenBank/DDBJ databases">
        <title>OnivRS2 (Oryza nivara Reference Sequence Version 2).</title>
        <authorList>
            <person name="Zhang J."/>
            <person name="Kudrna D."/>
            <person name="Lee S."/>
            <person name="Talag J."/>
            <person name="Rajasekar S."/>
            <person name="Welchert J."/>
            <person name="Hsing Y.-I."/>
            <person name="Wing R.A."/>
        </authorList>
    </citation>
    <scope>NUCLEOTIDE SEQUENCE [LARGE SCALE GENOMIC DNA]</scope>
    <source>
        <strain evidence="7">SL10</strain>
    </source>
</reference>
<dbReference type="STRING" id="4536.A0A0E0G9D2"/>
<accession>A0A0E0G9D2</accession>
<name>A0A0E0G9D2_ORYNI</name>
<organism evidence="7">
    <name type="scientific">Oryza nivara</name>
    <name type="common">Indian wild rice</name>
    <name type="synonym">Oryza sativa f. spontanea</name>
    <dbReference type="NCBI Taxonomy" id="4536"/>
    <lineage>
        <taxon>Eukaryota</taxon>
        <taxon>Viridiplantae</taxon>
        <taxon>Streptophyta</taxon>
        <taxon>Embryophyta</taxon>
        <taxon>Tracheophyta</taxon>
        <taxon>Spermatophyta</taxon>
        <taxon>Magnoliopsida</taxon>
        <taxon>Liliopsida</taxon>
        <taxon>Poales</taxon>
        <taxon>Poaceae</taxon>
        <taxon>BOP clade</taxon>
        <taxon>Oryzoideae</taxon>
        <taxon>Oryzeae</taxon>
        <taxon>Oryzinae</taxon>
        <taxon>Oryza</taxon>
    </lineage>
</organism>
<dbReference type="Gramene" id="ONIVA02G25660.1">
    <property type="protein sequence ID" value="ONIVA02G25660.1"/>
    <property type="gene ID" value="ONIVA02G25660"/>
</dbReference>
<keyword evidence="2 5" id="KW-0812">Transmembrane</keyword>
<dbReference type="SUPFAM" id="SSF117070">
    <property type="entry name" value="LEA14-like"/>
    <property type="match status" value="1"/>
</dbReference>
<sequence length="211" mass="22101">MSGSGDAAPARHNAGHGRRRRRVLVWASFAALVLLLVAAAAAIAALAVLRPRDPTTELLSVNATGATPRVAALPAVSVQLNVTFLLVVRVRNPNRAEFRHGAATTTLLYRGAEVGAAGVPAGTVPSRGAATLRLNMTVRADRVVAAAGVGGLLADVLAGEMEFEARTEVRGRVKLLGLVRRSAVARSLCRVVIGVADVKVRRQECHNESKL</sequence>
<dbReference type="PANTHER" id="PTHR31234">
    <property type="entry name" value="LATE EMBRYOGENESIS ABUNDANT (LEA) HYDROXYPROLINE-RICH GLYCOPROTEIN FAMILY"/>
    <property type="match status" value="1"/>
</dbReference>
<evidence type="ECO:0000313" key="7">
    <source>
        <dbReference type="EnsemblPlants" id="ONIVA02G25660.1"/>
    </source>
</evidence>
<feature type="transmembrane region" description="Helical" evidence="5">
    <location>
        <begin position="23"/>
        <end position="49"/>
    </location>
</feature>
<keyword evidence="4 5" id="KW-0472">Membrane</keyword>
<dbReference type="GO" id="GO:0016020">
    <property type="term" value="C:membrane"/>
    <property type="evidence" value="ECO:0007669"/>
    <property type="project" value="UniProtKB-SubCell"/>
</dbReference>
<dbReference type="InterPro" id="IPR006311">
    <property type="entry name" value="TAT_signal"/>
</dbReference>
<dbReference type="AlphaFoldDB" id="A0A0E0G9D2"/>
<dbReference type="Pfam" id="PF03168">
    <property type="entry name" value="LEA_2"/>
    <property type="match status" value="1"/>
</dbReference>
<evidence type="ECO:0000259" key="6">
    <source>
        <dbReference type="Pfam" id="PF03168"/>
    </source>
</evidence>
<dbReference type="PANTHER" id="PTHR31234:SF65">
    <property type="entry name" value="LATE EMBRYOGENESIS ABUNDANT PROTEIN, LEA_2 SUBGROUP"/>
    <property type="match status" value="1"/>
</dbReference>
<dbReference type="HOGENOM" id="CLU_050605_4_2_1"/>
<keyword evidence="3 5" id="KW-1133">Transmembrane helix</keyword>
<comment type="subcellular location">
    <subcellularLocation>
        <location evidence="1">Membrane</location>
        <topology evidence="1">Single-pass membrane protein</topology>
    </subcellularLocation>
</comment>
<dbReference type="EnsemblPlants" id="ONIVA02G25660.1">
    <property type="protein sequence ID" value="ONIVA02G25660.1"/>
    <property type="gene ID" value="ONIVA02G25660"/>
</dbReference>
<evidence type="ECO:0000313" key="8">
    <source>
        <dbReference type="Proteomes" id="UP000006591"/>
    </source>
</evidence>
<dbReference type="Gene3D" id="2.60.40.1820">
    <property type="match status" value="1"/>
</dbReference>
<dbReference type="GO" id="GO:0098542">
    <property type="term" value="P:defense response to other organism"/>
    <property type="evidence" value="ECO:0007669"/>
    <property type="project" value="InterPro"/>
</dbReference>